<dbReference type="OrthoDB" id="9774907at2"/>
<feature type="domain" description="Thymidylate kinase-like" evidence="8">
    <location>
        <begin position="16"/>
        <end position="206"/>
    </location>
</feature>
<gene>
    <name evidence="7" type="primary">tmk</name>
    <name evidence="9" type="ORF">Krac_9228</name>
</gene>
<evidence type="ECO:0000256" key="7">
    <source>
        <dbReference type="HAMAP-Rule" id="MF_00165"/>
    </source>
</evidence>
<comment type="catalytic activity">
    <reaction evidence="7">
        <text>dTMP + ATP = dTDP + ADP</text>
        <dbReference type="Rhea" id="RHEA:13517"/>
        <dbReference type="ChEBI" id="CHEBI:30616"/>
        <dbReference type="ChEBI" id="CHEBI:58369"/>
        <dbReference type="ChEBI" id="CHEBI:63528"/>
        <dbReference type="ChEBI" id="CHEBI:456216"/>
        <dbReference type="EC" id="2.7.4.9"/>
    </reaction>
</comment>
<reference evidence="9 10" key="1">
    <citation type="journal article" date="2011" name="Stand. Genomic Sci.">
        <title>Non-contiguous finished genome sequence and contextual data of the filamentous soil bacterium Ktedonobacter racemifer type strain (SOSP1-21).</title>
        <authorList>
            <person name="Chang Y.J."/>
            <person name="Land M."/>
            <person name="Hauser L."/>
            <person name="Chertkov O."/>
            <person name="Del Rio T.G."/>
            <person name="Nolan M."/>
            <person name="Copeland A."/>
            <person name="Tice H."/>
            <person name="Cheng J.F."/>
            <person name="Lucas S."/>
            <person name="Han C."/>
            <person name="Goodwin L."/>
            <person name="Pitluck S."/>
            <person name="Ivanova N."/>
            <person name="Ovchinikova G."/>
            <person name="Pati A."/>
            <person name="Chen A."/>
            <person name="Palaniappan K."/>
            <person name="Mavromatis K."/>
            <person name="Liolios K."/>
            <person name="Brettin T."/>
            <person name="Fiebig A."/>
            <person name="Rohde M."/>
            <person name="Abt B."/>
            <person name="Goker M."/>
            <person name="Detter J.C."/>
            <person name="Woyke T."/>
            <person name="Bristow J."/>
            <person name="Eisen J.A."/>
            <person name="Markowitz V."/>
            <person name="Hugenholtz P."/>
            <person name="Kyrpides N.C."/>
            <person name="Klenk H.P."/>
            <person name="Lapidus A."/>
        </authorList>
    </citation>
    <scope>NUCLEOTIDE SEQUENCE [LARGE SCALE GENOMIC DNA]</scope>
    <source>
        <strain evidence="10">DSM 44963</strain>
    </source>
</reference>
<dbReference type="PANTHER" id="PTHR10344">
    <property type="entry name" value="THYMIDYLATE KINASE"/>
    <property type="match status" value="1"/>
</dbReference>
<accession>D6TRU7</accession>
<dbReference type="EMBL" id="ADVG01000002">
    <property type="protein sequence ID" value="EFH87877.1"/>
    <property type="molecule type" value="Genomic_DNA"/>
</dbReference>
<dbReference type="Gene3D" id="3.40.50.300">
    <property type="entry name" value="P-loop containing nucleotide triphosphate hydrolases"/>
    <property type="match status" value="1"/>
</dbReference>
<organism evidence="9 10">
    <name type="scientific">Ktedonobacter racemifer DSM 44963</name>
    <dbReference type="NCBI Taxonomy" id="485913"/>
    <lineage>
        <taxon>Bacteria</taxon>
        <taxon>Bacillati</taxon>
        <taxon>Chloroflexota</taxon>
        <taxon>Ktedonobacteria</taxon>
        <taxon>Ktedonobacterales</taxon>
        <taxon>Ktedonobacteraceae</taxon>
        <taxon>Ktedonobacter</taxon>
    </lineage>
</organism>
<evidence type="ECO:0000256" key="3">
    <source>
        <dbReference type="ARBA" id="ARBA00022727"/>
    </source>
</evidence>
<evidence type="ECO:0000313" key="10">
    <source>
        <dbReference type="Proteomes" id="UP000004508"/>
    </source>
</evidence>
<keyword evidence="5 7" id="KW-0418">Kinase</keyword>
<dbReference type="GO" id="GO:0005524">
    <property type="term" value="F:ATP binding"/>
    <property type="evidence" value="ECO:0007669"/>
    <property type="project" value="UniProtKB-UniRule"/>
</dbReference>
<dbReference type="RefSeq" id="WP_007913429.1">
    <property type="nucleotide sequence ID" value="NZ_ADVG01000002.1"/>
</dbReference>
<dbReference type="GO" id="GO:0006233">
    <property type="term" value="P:dTDP biosynthetic process"/>
    <property type="evidence" value="ECO:0007669"/>
    <property type="project" value="InterPro"/>
</dbReference>
<dbReference type="HAMAP" id="MF_00165">
    <property type="entry name" value="Thymidylate_kinase"/>
    <property type="match status" value="1"/>
</dbReference>
<dbReference type="Pfam" id="PF02223">
    <property type="entry name" value="Thymidylate_kin"/>
    <property type="match status" value="1"/>
</dbReference>
<dbReference type="InParanoid" id="D6TRU7"/>
<dbReference type="InterPro" id="IPR027417">
    <property type="entry name" value="P-loop_NTPase"/>
</dbReference>
<comment type="function">
    <text evidence="7">Phosphorylation of dTMP to form dTDP in both de novo and salvage pathways of dTTP synthesis.</text>
</comment>
<dbReference type="InterPro" id="IPR039430">
    <property type="entry name" value="Thymidylate_kin-like_dom"/>
</dbReference>
<feature type="binding site" evidence="7">
    <location>
        <begin position="18"/>
        <end position="25"/>
    </location>
    <ligand>
        <name>ATP</name>
        <dbReference type="ChEBI" id="CHEBI:30616"/>
    </ligand>
</feature>
<evidence type="ECO:0000313" key="9">
    <source>
        <dbReference type="EMBL" id="EFH87877.1"/>
    </source>
</evidence>
<keyword evidence="6 7" id="KW-0067">ATP-binding</keyword>
<evidence type="ECO:0000259" key="8">
    <source>
        <dbReference type="Pfam" id="PF02223"/>
    </source>
</evidence>
<evidence type="ECO:0000256" key="5">
    <source>
        <dbReference type="ARBA" id="ARBA00022777"/>
    </source>
</evidence>
<dbReference type="AlphaFoldDB" id="D6TRU7"/>
<dbReference type="InterPro" id="IPR018094">
    <property type="entry name" value="Thymidylate_kinase"/>
</dbReference>
<dbReference type="Proteomes" id="UP000004508">
    <property type="component" value="Unassembled WGS sequence"/>
</dbReference>
<keyword evidence="2 7" id="KW-0808">Transferase</keyword>
<evidence type="ECO:0000256" key="4">
    <source>
        <dbReference type="ARBA" id="ARBA00022741"/>
    </source>
</evidence>
<proteinExistence type="inferred from homology"/>
<protein>
    <recommendedName>
        <fullName evidence="7">Thymidylate kinase</fullName>
        <ecNumber evidence="7">2.7.4.9</ecNumber>
    </recommendedName>
    <alternativeName>
        <fullName evidence="7">dTMP kinase</fullName>
    </alternativeName>
</protein>
<keyword evidence="3 7" id="KW-0545">Nucleotide biosynthesis</keyword>
<keyword evidence="10" id="KW-1185">Reference proteome</keyword>
<dbReference type="eggNOG" id="COG0125">
    <property type="taxonomic scope" value="Bacteria"/>
</dbReference>
<name>D6TRU7_KTERA</name>
<dbReference type="GO" id="GO:0005737">
    <property type="term" value="C:cytoplasm"/>
    <property type="evidence" value="ECO:0007669"/>
    <property type="project" value="TreeGrafter"/>
</dbReference>
<evidence type="ECO:0000256" key="6">
    <source>
        <dbReference type="ARBA" id="ARBA00022840"/>
    </source>
</evidence>
<dbReference type="GO" id="GO:0004798">
    <property type="term" value="F:dTMP kinase activity"/>
    <property type="evidence" value="ECO:0007669"/>
    <property type="project" value="UniProtKB-UniRule"/>
</dbReference>
<dbReference type="SUPFAM" id="SSF52540">
    <property type="entry name" value="P-loop containing nucleoside triphosphate hydrolases"/>
    <property type="match status" value="1"/>
</dbReference>
<evidence type="ECO:0000256" key="1">
    <source>
        <dbReference type="ARBA" id="ARBA00009776"/>
    </source>
</evidence>
<dbReference type="STRING" id="485913.Krac_9228"/>
<comment type="similarity">
    <text evidence="1 7">Belongs to the thymidylate kinase family.</text>
</comment>
<comment type="caution">
    <text evidence="9">The sequence shown here is derived from an EMBL/GenBank/DDBJ whole genome shotgun (WGS) entry which is preliminary data.</text>
</comment>
<dbReference type="CDD" id="cd01672">
    <property type="entry name" value="TMPK"/>
    <property type="match status" value="1"/>
</dbReference>
<dbReference type="GO" id="GO:0006235">
    <property type="term" value="P:dTTP biosynthetic process"/>
    <property type="evidence" value="ECO:0007669"/>
    <property type="project" value="UniProtKB-UniRule"/>
</dbReference>
<sequence>METYGSHQFPGKLFIVEGIDGSGKSTQIALLRQWLISQGYSVFFSEWNSSPLVKQTTSRGKKKQILTPTTFSLIHATDFADRTEHDIIPPLKAGAIVLADRYIYTAFARDAARGVNRTWVRELYRFAVQPTLAFYYRVPLSLSLRRIMNGRPQLKYYEAGMDLGLSTDPYESFKLFQHRVVQEYEAIVEEFELTVMDATLSIQEQQRHMRELVLPHLEGVRRISMPLPPLESAALESAMPNQPSWKEPLYSAERSEVIVK</sequence>
<evidence type="ECO:0000256" key="2">
    <source>
        <dbReference type="ARBA" id="ARBA00022679"/>
    </source>
</evidence>
<keyword evidence="4 7" id="KW-0547">Nucleotide-binding</keyword>
<dbReference type="GO" id="GO:0006227">
    <property type="term" value="P:dUDP biosynthetic process"/>
    <property type="evidence" value="ECO:0007669"/>
    <property type="project" value="TreeGrafter"/>
</dbReference>
<dbReference type="PANTHER" id="PTHR10344:SF1">
    <property type="entry name" value="THYMIDYLATE KINASE"/>
    <property type="match status" value="1"/>
</dbReference>
<dbReference type="EC" id="2.7.4.9" evidence="7"/>